<proteinExistence type="predicted"/>
<keyword evidence="9" id="KW-1185">Reference proteome</keyword>
<evidence type="ECO:0000256" key="3">
    <source>
        <dbReference type="ARBA" id="ARBA00022771"/>
    </source>
</evidence>
<feature type="region of interest" description="Disordered" evidence="6">
    <location>
        <begin position="290"/>
        <end position="315"/>
    </location>
</feature>
<organism evidence="8 9">
    <name type="scientific">Lepeophtheirus salmonis</name>
    <name type="common">Salmon louse</name>
    <name type="synonym">Caligus salmonis</name>
    <dbReference type="NCBI Taxonomy" id="72036"/>
    <lineage>
        <taxon>Eukaryota</taxon>
        <taxon>Metazoa</taxon>
        <taxon>Ecdysozoa</taxon>
        <taxon>Arthropoda</taxon>
        <taxon>Crustacea</taxon>
        <taxon>Multicrustacea</taxon>
        <taxon>Hexanauplia</taxon>
        <taxon>Copepoda</taxon>
        <taxon>Siphonostomatoida</taxon>
        <taxon>Caligidae</taxon>
        <taxon>Lepeophtheirus</taxon>
    </lineage>
</organism>
<evidence type="ECO:0000313" key="9">
    <source>
        <dbReference type="Proteomes" id="UP000675881"/>
    </source>
</evidence>
<dbReference type="SUPFAM" id="SSF140996">
    <property type="entry name" value="Hermes dimerisation domain"/>
    <property type="match status" value="1"/>
</dbReference>
<dbReference type="GO" id="GO:0008270">
    <property type="term" value="F:zinc ion binding"/>
    <property type="evidence" value="ECO:0007669"/>
    <property type="project" value="UniProtKB-KW"/>
</dbReference>
<evidence type="ECO:0000256" key="2">
    <source>
        <dbReference type="ARBA" id="ARBA00022723"/>
    </source>
</evidence>
<evidence type="ECO:0000256" key="1">
    <source>
        <dbReference type="ARBA" id="ARBA00004123"/>
    </source>
</evidence>
<keyword evidence="2" id="KW-0479">Metal-binding</keyword>
<evidence type="ECO:0000256" key="6">
    <source>
        <dbReference type="SAM" id="MobiDB-lite"/>
    </source>
</evidence>
<keyword evidence="5" id="KW-0539">Nucleus</keyword>
<accession>A0A7R8CMF1</accession>
<name>A0A7R8CMF1_LEPSM</name>
<dbReference type="Pfam" id="PF05699">
    <property type="entry name" value="Dimer_Tnp_hAT"/>
    <property type="match status" value="1"/>
</dbReference>
<feature type="domain" description="HAT C-terminal dimerisation" evidence="7">
    <location>
        <begin position="342"/>
        <end position="422"/>
    </location>
</feature>
<dbReference type="AlphaFoldDB" id="A0A7R8CMF1"/>
<evidence type="ECO:0000256" key="4">
    <source>
        <dbReference type="ARBA" id="ARBA00022833"/>
    </source>
</evidence>
<dbReference type="SUPFAM" id="SSF53098">
    <property type="entry name" value="Ribonuclease H-like"/>
    <property type="match status" value="1"/>
</dbReference>
<evidence type="ECO:0000313" key="8">
    <source>
        <dbReference type="EMBL" id="CAF2862124.1"/>
    </source>
</evidence>
<dbReference type="InterPro" id="IPR008906">
    <property type="entry name" value="HATC_C_dom"/>
</dbReference>
<evidence type="ECO:0000259" key="7">
    <source>
        <dbReference type="Pfam" id="PF05699"/>
    </source>
</evidence>
<gene>
    <name evidence="8" type="ORF">LSAA_6053</name>
</gene>
<dbReference type="InterPro" id="IPR012337">
    <property type="entry name" value="RNaseH-like_sf"/>
</dbReference>
<dbReference type="Proteomes" id="UP000675881">
    <property type="component" value="Chromosome 15"/>
</dbReference>
<evidence type="ECO:0000256" key="5">
    <source>
        <dbReference type="ARBA" id="ARBA00023242"/>
    </source>
</evidence>
<keyword evidence="3" id="KW-0863">Zinc-finger</keyword>
<dbReference type="GO" id="GO:0005634">
    <property type="term" value="C:nucleus"/>
    <property type="evidence" value="ECO:0007669"/>
    <property type="project" value="UniProtKB-SubCell"/>
</dbReference>
<protein>
    <submittedName>
        <fullName evidence="8">(salmon louse) hypothetical protein</fullName>
    </submittedName>
</protein>
<feature type="compositionally biased region" description="Basic and acidic residues" evidence="6">
    <location>
        <begin position="306"/>
        <end position="315"/>
    </location>
</feature>
<dbReference type="PANTHER" id="PTHR46481:SF10">
    <property type="entry name" value="ZINC FINGER BED DOMAIN-CONTAINING PROTEIN 39"/>
    <property type="match status" value="1"/>
</dbReference>
<comment type="subcellular location">
    <subcellularLocation>
        <location evidence="1">Nucleus</location>
    </subcellularLocation>
</comment>
<dbReference type="EMBL" id="HG994594">
    <property type="protein sequence ID" value="CAF2862124.1"/>
    <property type="molecule type" value="Genomic_DNA"/>
</dbReference>
<dbReference type="OrthoDB" id="6373986at2759"/>
<dbReference type="GO" id="GO:0046983">
    <property type="term" value="F:protein dimerization activity"/>
    <property type="evidence" value="ECO:0007669"/>
    <property type="project" value="InterPro"/>
</dbReference>
<sequence>MTSTSAKQKKIDEELVKMIATDFQPFSIVDDKLHAILLKNYKRASCLLDCFEFSNRYTYVNLAEELLRVAKEWNVENKVVACVTDNIANLAKAVRFLKWIHHPCFANTINLIVRDALKVIKHVVDKVRMGMPDLNLKQDCATTWNSTFYMLKRILESKDAVMSTLCVINAPIAPLSQEKWEVVRETCTVLEPFEQVTLEISTKSYVTASKMLILCRGLQRVTVENQTSILTANVKELVNTLCAIMNKMFHRLEYNIVLSETTILDPRFKKLAFNDTTAFDETVQRITSRAARFSHPSPMSEGQEGTEEKQERRQESDVWRLFEERLTGDSTRRNPLSDSIMEVRSYLEEPLFQRSADPLNWWESRASVYPRLTYLMKWRLCIVATSIPSERIFSKPGQIITDRRSQIRPSMVKQLVFLNANLQ</sequence>
<dbReference type="InterPro" id="IPR052035">
    <property type="entry name" value="ZnF_BED_domain_contain"/>
</dbReference>
<dbReference type="PANTHER" id="PTHR46481">
    <property type="entry name" value="ZINC FINGER BED DOMAIN-CONTAINING PROTEIN 4"/>
    <property type="match status" value="1"/>
</dbReference>
<reference evidence="8" key="1">
    <citation type="submission" date="2021-02" db="EMBL/GenBank/DDBJ databases">
        <authorList>
            <person name="Bekaert M."/>
        </authorList>
    </citation>
    <scope>NUCLEOTIDE SEQUENCE</scope>
    <source>
        <strain evidence="8">IoA-00</strain>
    </source>
</reference>
<keyword evidence="4" id="KW-0862">Zinc</keyword>